<comment type="subcellular location">
    <subcellularLocation>
        <location evidence="3">Cytoplasm</location>
    </subcellularLocation>
    <subcellularLocation>
        <location evidence="2">Mitochondrion</location>
    </subcellularLocation>
    <subcellularLocation>
        <location evidence="1">Nucleus</location>
    </subcellularLocation>
</comment>
<evidence type="ECO:0000256" key="3">
    <source>
        <dbReference type="ARBA" id="ARBA00004496"/>
    </source>
</evidence>
<protein>
    <recommendedName>
        <fullName evidence="5">Evolutionarily conserved signaling intermediate in Toll pathway, mitochondrial</fullName>
    </recommendedName>
</protein>
<dbReference type="InterPro" id="IPR046448">
    <property type="entry name" value="ECSIT_N"/>
</dbReference>
<dbReference type="GO" id="GO:0045087">
    <property type="term" value="P:innate immune response"/>
    <property type="evidence" value="ECO:0007669"/>
    <property type="project" value="UniProtKB-KW"/>
</dbReference>
<name>A0A1I7WN20_HETBA</name>
<dbReference type="GO" id="GO:0005634">
    <property type="term" value="C:nucleus"/>
    <property type="evidence" value="ECO:0007669"/>
    <property type="project" value="UniProtKB-SubCell"/>
</dbReference>
<keyword evidence="8" id="KW-0391">Immunity</keyword>
<keyword evidence="10" id="KW-0496">Mitochondrion</keyword>
<keyword evidence="9" id="KW-0809">Transit peptide</keyword>
<dbReference type="AlphaFoldDB" id="A0A1I7WN20"/>
<evidence type="ECO:0000313" key="13">
    <source>
        <dbReference type="Proteomes" id="UP000095283"/>
    </source>
</evidence>
<evidence type="ECO:0000256" key="6">
    <source>
        <dbReference type="ARBA" id="ARBA00022490"/>
    </source>
</evidence>
<evidence type="ECO:0000256" key="2">
    <source>
        <dbReference type="ARBA" id="ARBA00004173"/>
    </source>
</evidence>
<evidence type="ECO:0000256" key="9">
    <source>
        <dbReference type="ARBA" id="ARBA00022946"/>
    </source>
</evidence>
<proteinExistence type="inferred from homology"/>
<feature type="domain" description="ECSIT C-terminal" evidence="12">
    <location>
        <begin position="165"/>
        <end position="286"/>
    </location>
</feature>
<evidence type="ECO:0000313" key="14">
    <source>
        <dbReference type="WBParaSite" id="Hba_06548"/>
    </source>
</evidence>
<dbReference type="InterPro" id="IPR010418">
    <property type="entry name" value="ECSIT"/>
</dbReference>
<dbReference type="GO" id="GO:0005739">
    <property type="term" value="C:mitochondrion"/>
    <property type="evidence" value="ECO:0007669"/>
    <property type="project" value="UniProtKB-SubCell"/>
</dbReference>
<dbReference type="WBParaSite" id="Hba_06548">
    <property type="protein sequence ID" value="Hba_06548"/>
    <property type="gene ID" value="Hba_06548"/>
</dbReference>
<evidence type="ECO:0000256" key="1">
    <source>
        <dbReference type="ARBA" id="ARBA00004123"/>
    </source>
</evidence>
<dbReference type="PANTHER" id="PTHR13113:SF1">
    <property type="entry name" value="EVOLUTIONARILY CONSERVED SIGNALING INTERMEDIATE IN TOLL PATHWAY, MITOCHONDRIAL"/>
    <property type="match status" value="1"/>
</dbReference>
<evidence type="ECO:0000256" key="4">
    <source>
        <dbReference type="ARBA" id="ARBA00007674"/>
    </source>
</evidence>
<dbReference type="Proteomes" id="UP000095283">
    <property type="component" value="Unplaced"/>
</dbReference>
<reference evidence="14" key="1">
    <citation type="submission" date="2016-11" db="UniProtKB">
        <authorList>
            <consortium name="WormBaseParasite"/>
        </authorList>
    </citation>
    <scope>IDENTIFICATION</scope>
</reference>
<evidence type="ECO:0000259" key="12">
    <source>
        <dbReference type="SMART" id="SM01284"/>
    </source>
</evidence>
<comment type="similarity">
    <text evidence="4">Belongs to the ECSIT family.</text>
</comment>
<evidence type="ECO:0000256" key="5">
    <source>
        <dbReference type="ARBA" id="ARBA00019998"/>
    </source>
</evidence>
<dbReference type="PANTHER" id="PTHR13113">
    <property type="entry name" value="ECSIT EVOLUTIONARILY CONSERVED SIGNALING INTERMEDIATE IN TOLL PATHWAYS"/>
    <property type="match status" value="1"/>
</dbReference>
<organism evidence="13 14">
    <name type="scientific">Heterorhabditis bacteriophora</name>
    <name type="common">Entomopathogenic nematode worm</name>
    <dbReference type="NCBI Taxonomy" id="37862"/>
    <lineage>
        <taxon>Eukaryota</taxon>
        <taxon>Metazoa</taxon>
        <taxon>Ecdysozoa</taxon>
        <taxon>Nematoda</taxon>
        <taxon>Chromadorea</taxon>
        <taxon>Rhabditida</taxon>
        <taxon>Rhabditina</taxon>
        <taxon>Rhabditomorpha</taxon>
        <taxon>Strongyloidea</taxon>
        <taxon>Heterorhabditidae</taxon>
        <taxon>Heterorhabditis</taxon>
    </lineage>
</organism>
<keyword evidence="6" id="KW-0963">Cytoplasm</keyword>
<dbReference type="SMART" id="SM01284">
    <property type="entry name" value="ECSIT_Cterm"/>
    <property type="match status" value="1"/>
</dbReference>
<dbReference type="InterPro" id="IPR029342">
    <property type="entry name" value="ECIST_C"/>
</dbReference>
<keyword evidence="11" id="KW-0539">Nucleus</keyword>
<sequence>MSVAYISRNLFVFHRKGAALACFSRMLSVPSKEQNPGLVHINKQFESVPPLKRNKEAFMAAICKFLYYIAVQPDKEIHDIVVNAFGEWNFATRKIKRMLYWMPKLKHSNKYLDRRLVEGKSLSPAELAGIALKMMSRDPGTTLSLTKLPTDEISGYSPWFATAQSLTQKNLLSWLPWNTEIFIDGPFRVYVMEHPVYYITMTCKPLDIQYNEFKCEEFDEDFSHWFLEWKTRLNERKQSVHEQKEETILALGVLHKNNNQTASVWLEELQKTNPMLSKMKMRMRLDKATT</sequence>
<dbReference type="Pfam" id="PF06239">
    <property type="entry name" value="ECSIT_N"/>
    <property type="match status" value="1"/>
</dbReference>
<evidence type="ECO:0000256" key="7">
    <source>
        <dbReference type="ARBA" id="ARBA00022588"/>
    </source>
</evidence>
<keyword evidence="13" id="KW-1185">Reference proteome</keyword>
<keyword evidence="7" id="KW-0399">Innate immunity</keyword>
<dbReference type="Pfam" id="PF14784">
    <property type="entry name" value="ECSIT_C"/>
    <property type="match status" value="1"/>
</dbReference>
<accession>A0A1I7WN20</accession>
<dbReference type="GO" id="GO:0007178">
    <property type="term" value="P:cell surface receptor protein serine/threonine kinase signaling pathway"/>
    <property type="evidence" value="ECO:0007669"/>
    <property type="project" value="TreeGrafter"/>
</dbReference>
<evidence type="ECO:0000256" key="8">
    <source>
        <dbReference type="ARBA" id="ARBA00022859"/>
    </source>
</evidence>
<evidence type="ECO:0000256" key="11">
    <source>
        <dbReference type="ARBA" id="ARBA00023242"/>
    </source>
</evidence>
<evidence type="ECO:0000256" key="10">
    <source>
        <dbReference type="ARBA" id="ARBA00023128"/>
    </source>
</evidence>